<dbReference type="GO" id="GO:0004252">
    <property type="term" value="F:serine-type endopeptidase activity"/>
    <property type="evidence" value="ECO:0007669"/>
    <property type="project" value="InterPro"/>
</dbReference>
<keyword evidence="5 11" id="KW-0732">Signal</keyword>
<dbReference type="EMBL" id="JRES01000890">
    <property type="protein sequence ID" value="KNC27498.1"/>
    <property type="molecule type" value="Genomic_DNA"/>
</dbReference>
<keyword evidence="9" id="KW-1015">Disulfide bond</keyword>
<dbReference type="SMART" id="SM00020">
    <property type="entry name" value="Tryp_SPc"/>
    <property type="match status" value="1"/>
</dbReference>
<evidence type="ECO:0000256" key="11">
    <source>
        <dbReference type="SAM" id="SignalP"/>
    </source>
</evidence>
<dbReference type="PANTHER" id="PTHR24276:SF91">
    <property type="entry name" value="AT26814P-RELATED"/>
    <property type="match status" value="1"/>
</dbReference>
<evidence type="ECO:0000259" key="12">
    <source>
        <dbReference type="PROSITE" id="PS50240"/>
    </source>
</evidence>
<dbReference type="OrthoDB" id="10059102at2759"/>
<proteinExistence type="inferred from homology"/>
<sequence>MYRAFIVLTVVAALAQGSIIMPRVPELDGRIVGGEDTTIDKYPYQVSVRLFGSHICGGSIVNNRVVITAAHCIYSMLGANSYSIQYGTTVVGGNNNVVAAERIVKNENYDGSSINNDVALIFLSSDIPLGATAQPIQLASQVPAAGTPAVVSGWGTLEENGVAASILQQVPVVIVDPSVCQEQYNGVNEITEAMLCAGVPSGGKDACQGDSGGPLVANGKLVGIVSWGVGCARPDFSGVYSNVAYLNEWIQSNLV</sequence>
<dbReference type="InterPro" id="IPR018114">
    <property type="entry name" value="TRYPSIN_HIS"/>
</dbReference>
<evidence type="ECO:0000313" key="14">
    <source>
        <dbReference type="Proteomes" id="UP000037069"/>
    </source>
</evidence>
<dbReference type="InterPro" id="IPR001314">
    <property type="entry name" value="Peptidase_S1A"/>
</dbReference>
<dbReference type="CDD" id="cd00190">
    <property type="entry name" value="Tryp_SPc"/>
    <property type="match status" value="1"/>
</dbReference>
<name>A0A0L0C528_LUCCU</name>
<dbReference type="PROSITE" id="PS00135">
    <property type="entry name" value="TRYPSIN_SER"/>
    <property type="match status" value="1"/>
</dbReference>
<evidence type="ECO:0000256" key="6">
    <source>
        <dbReference type="ARBA" id="ARBA00022801"/>
    </source>
</evidence>
<evidence type="ECO:0000256" key="4">
    <source>
        <dbReference type="ARBA" id="ARBA00022670"/>
    </source>
</evidence>
<evidence type="ECO:0000256" key="10">
    <source>
        <dbReference type="RuleBase" id="RU363034"/>
    </source>
</evidence>
<keyword evidence="3" id="KW-0964">Secreted</keyword>
<evidence type="ECO:0000256" key="5">
    <source>
        <dbReference type="ARBA" id="ARBA00022729"/>
    </source>
</evidence>
<keyword evidence="6 10" id="KW-0378">Hydrolase</keyword>
<evidence type="ECO:0000256" key="2">
    <source>
        <dbReference type="ARBA" id="ARBA00007664"/>
    </source>
</evidence>
<evidence type="ECO:0000256" key="3">
    <source>
        <dbReference type="ARBA" id="ARBA00022525"/>
    </source>
</evidence>
<keyword evidence="4 10" id="KW-0645">Protease</keyword>
<organism evidence="13 14">
    <name type="scientific">Lucilia cuprina</name>
    <name type="common">Green bottle fly</name>
    <name type="synonym">Australian sheep blowfly</name>
    <dbReference type="NCBI Taxonomy" id="7375"/>
    <lineage>
        <taxon>Eukaryota</taxon>
        <taxon>Metazoa</taxon>
        <taxon>Ecdysozoa</taxon>
        <taxon>Arthropoda</taxon>
        <taxon>Hexapoda</taxon>
        <taxon>Insecta</taxon>
        <taxon>Pterygota</taxon>
        <taxon>Neoptera</taxon>
        <taxon>Endopterygota</taxon>
        <taxon>Diptera</taxon>
        <taxon>Brachycera</taxon>
        <taxon>Muscomorpha</taxon>
        <taxon>Oestroidea</taxon>
        <taxon>Calliphoridae</taxon>
        <taxon>Luciliinae</taxon>
        <taxon>Lucilia</taxon>
    </lineage>
</organism>
<comment type="caution">
    <text evidence="13">The sequence shown here is derived from an EMBL/GenBank/DDBJ whole genome shotgun (WGS) entry which is preliminary data.</text>
</comment>
<keyword evidence="14" id="KW-1185">Reference proteome</keyword>
<dbReference type="OMA" id="AYLNEWI"/>
<dbReference type="Pfam" id="PF00089">
    <property type="entry name" value="Trypsin"/>
    <property type="match status" value="1"/>
</dbReference>
<dbReference type="PRINTS" id="PR00722">
    <property type="entry name" value="CHYMOTRYPSIN"/>
</dbReference>
<dbReference type="AlphaFoldDB" id="A0A0L0C528"/>
<dbReference type="InterPro" id="IPR001254">
    <property type="entry name" value="Trypsin_dom"/>
</dbReference>
<dbReference type="PANTHER" id="PTHR24276">
    <property type="entry name" value="POLYSERASE-RELATED"/>
    <property type="match status" value="1"/>
</dbReference>
<evidence type="ECO:0000256" key="7">
    <source>
        <dbReference type="ARBA" id="ARBA00022825"/>
    </source>
</evidence>
<keyword evidence="7 10" id="KW-0720">Serine protease</keyword>
<dbReference type="Proteomes" id="UP000037069">
    <property type="component" value="Unassembled WGS sequence"/>
</dbReference>
<evidence type="ECO:0000256" key="1">
    <source>
        <dbReference type="ARBA" id="ARBA00004613"/>
    </source>
</evidence>
<dbReference type="InterPro" id="IPR043504">
    <property type="entry name" value="Peptidase_S1_PA_chymotrypsin"/>
</dbReference>
<dbReference type="InterPro" id="IPR050430">
    <property type="entry name" value="Peptidase_S1"/>
</dbReference>
<dbReference type="Gene3D" id="2.40.10.10">
    <property type="entry name" value="Trypsin-like serine proteases"/>
    <property type="match status" value="1"/>
</dbReference>
<dbReference type="InterPro" id="IPR033116">
    <property type="entry name" value="TRYPSIN_SER"/>
</dbReference>
<dbReference type="GO" id="GO:0005576">
    <property type="term" value="C:extracellular region"/>
    <property type="evidence" value="ECO:0007669"/>
    <property type="project" value="UniProtKB-SubCell"/>
</dbReference>
<protein>
    <recommendedName>
        <fullName evidence="12">Peptidase S1 domain-containing protein</fullName>
    </recommendedName>
</protein>
<feature type="chain" id="PRO_5005535695" description="Peptidase S1 domain-containing protein" evidence="11">
    <location>
        <begin position="18"/>
        <end position="255"/>
    </location>
</feature>
<evidence type="ECO:0000256" key="9">
    <source>
        <dbReference type="ARBA" id="ARBA00023157"/>
    </source>
</evidence>
<feature type="signal peptide" evidence="11">
    <location>
        <begin position="1"/>
        <end position="17"/>
    </location>
</feature>
<dbReference type="InterPro" id="IPR009003">
    <property type="entry name" value="Peptidase_S1_PA"/>
</dbReference>
<dbReference type="FunFam" id="2.40.10.10:FF:000077">
    <property type="entry name" value="Predicted protein"/>
    <property type="match status" value="1"/>
</dbReference>
<gene>
    <name evidence="13" type="ORF">FF38_12332</name>
</gene>
<comment type="subcellular location">
    <subcellularLocation>
        <location evidence="1">Secreted</location>
    </subcellularLocation>
</comment>
<comment type="similarity">
    <text evidence="2">Belongs to the peptidase S1 family.</text>
</comment>
<feature type="domain" description="Peptidase S1" evidence="12">
    <location>
        <begin position="31"/>
        <end position="255"/>
    </location>
</feature>
<evidence type="ECO:0000256" key="8">
    <source>
        <dbReference type="ARBA" id="ARBA00023145"/>
    </source>
</evidence>
<dbReference type="GO" id="GO:0006508">
    <property type="term" value="P:proteolysis"/>
    <property type="evidence" value="ECO:0007669"/>
    <property type="project" value="UniProtKB-KW"/>
</dbReference>
<accession>A0A0L0C528</accession>
<reference evidence="13 14" key="1">
    <citation type="journal article" date="2015" name="Nat. Commun.">
        <title>Lucilia cuprina genome unlocks parasitic fly biology to underpin future interventions.</title>
        <authorList>
            <person name="Anstead C.A."/>
            <person name="Korhonen P.K."/>
            <person name="Young N.D."/>
            <person name="Hall R.S."/>
            <person name="Jex A.R."/>
            <person name="Murali S.C."/>
            <person name="Hughes D.S."/>
            <person name="Lee S.F."/>
            <person name="Perry T."/>
            <person name="Stroehlein A.J."/>
            <person name="Ansell B.R."/>
            <person name="Breugelmans B."/>
            <person name="Hofmann A."/>
            <person name="Qu J."/>
            <person name="Dugan S."/>
            <person name="Lee S.L."/>
            <person name="Chao H."/>
            <person name="Dinh H."/>
            <person name="Han Y."/>
            <person name="Doddapaneni H.V."/>
            <person name="Worley K.C."/>
            <person name="Muzny D.M."/>
            <person name="Ioannidis P."/>
            <person name="Waterhouse R.M."/>
            <person name="Zdobnov E.M."/>
            <person name="James P.J."/>
            <person name="Bagnall N.H."/>
            <person name="Kotze A.C."/>
            <person name="Gibbs R.A."/>
            <person name="Richards S."/>
            <person name="Batterham P."/>
            <person name="Gasser R.B."/>
        </authorList>
    </citation>
    <scope>NUCLEOTIDE SEQUENCE [LARGE SCALE GENOMIC DNA]</scope>
    <source>
        <strain evidence="13 14">LS</strain>
        <tissue evidence="13">Full body</tissue>
    </source>
</reference>
<keyword evidence="8" id="KW-0865">Zymogen</keyword>
<dbReference type="SUPFAM" id="SSF50494">
    <property type="entry name" value="Trypsin-like serine proteases"/>
    <property type="match status" value="1"/>
</dbReference>
<evidence type="ECO:0000313" key="13">
    <source>
        <dbReference type="EMBL" id="KNC27498.1"/>
    </source>
</evidence>
<dbReference type="PROSITE" id="PS00134">
    <property type="entry name" value="TRYPSIN_HIS"/>
    <property type="match status" value="1"/>
</dbReference>
<dbReference type="PROSITE" id="PS50240">
    <property type="entry name" value="TRYPSIN_DOM"/>
    <property type="match status" value="1"/>
</dbReference>